<feature type="non-terminal residue" evidence="1">
    <location>
        <position position="1"/>
    </location>
</feature>
<dbReference type="Proteomes" id="UP000005336">
    <property type="component" value="Unassembled WGS sequence"/>
</dbReference>
<name>G4CMI0_9NEIS</name>
<comment type="caution">
    <text evidence="1">The sequence shown here is derived from an EMBL/GenBank/DDBJ whole genome shotgun (WGS) entry which is preliminary data.</text>
</comment>
<evidence type="ECO:0000313" key="1">
    <source>
        <dbReference type="EMBL" id="EGZ51089.1"/>
    </source>
</evidence>
<gene>
    <name evidence="1" type="ORF">HMPREF9370_0289</name>
</gene>
<protein>
    <submittedName>
        <fullName evidence="1">Uncharacterized protein</fullName>
    </submittedName>
</protein>
<proteinExistence type="predicted"/>
<keyword evidence="2" id="KW-1185">Reference proteome</keyword>
<reference evidence="1 2" key="1">
    <citation type="submission" date="2011-06" db="EMBL/GenBank/DDBJ databases">
        <authorList>
            <person name="Muzny D."/>
            <person name="Qin X."/>
            <person name="Deng J."/>
            <person name="Jiang H."/>
            <person name="Liu Y."/>
            <person name="Qu J."/>
            <person name="Song X.-Z."/>
            <person name="Zhang L."/>
            <person name="Thornton R."/>
            <person name="Coyle M."/>
            <person name="Francisco L."/>
            <person name="Jackson L."/>
            <person name="Javaid M."/>
            <person name="Korchina V."/>
            <person name="Kovar C."/>
            <person name="Mata R."/>
            <person name="Mathew T."/>
            <person name="Ngo R."/>
            <person name="Nguyen L."/>
            <person name="Nguyen N."/>
            <person name="Okwuonu G."/>
            <person name="Ongeri F."/>
            <person name="Pham C."/>
            <person name="Simmons D."/>
            <person name="Wilczek-Boney K."/>
            <person name="Hale W."/>
            <person name="Jakkamsetti A."/>
            <person name="Pham P."/>
            <person name="Ruth R."/>
            <person name="San Lucas F."/>
            <person name="Warren J."/>
            <person name="Zhang J."/>
            <person name="Zhao Z."/>
            <person name="Zhou C."/>
            <person name="Zhu D."/>
            <person name="Lee S."/>
            <person name="Bess C."/>
            <person name="Blankenburg K."/>
            <person name="Forbes L."/>
            <person name="Fu Q."/>
            <person name="Gubbala S."/>
            <person name="Hirani K."/>
            <person name="Jayaseelan J.C."/>
            <person name="Lara F."/>
            <person name="Munidasa M."/>
            <person name="Palculict T."/>
            <person name="Patil S."/>
            <person name="Pu L.-L."/>
            <person name="Saada N."/>
            <person name="Tang L."/>
            <person name="Weissenberger G."/>
            <person name="Zhu Y."/>
            <person name="Hemphill L."/>
            <person name="Shang Y."/>
            <person name="Youmans B."/>
            <person name="Ayvaz T."/>
            <person name="Ross M."/>
            <person name="Santibanez J."/>
            <person name="Aqrawi P."/>
            <person name="Gross S."/>
            <person name="Joshi V."/>
            <person name="Fowler G."/>
            <person name="Nazareth L."/>
            <person name="Reid J."/>
            <person name="Worley K."/>
            <person name="Petrosino J."/>
            <person name="Highlander S."/>
            <person name="Gibbs R."/>
        </authorList>
    </citation>
    <scope>NUCLEOTIDE SEQUENCE [LARGE SCALE GENOMIC DNA]</scope>
    <source>
        <strain evidence="1 2">9715</strain>
    </source>
</reference>
<sequence>GRAAIKRNLKITGIQKKLKVRVAIPIFKLIHYQYACLKKADKIHTCPLFYDQPN</sequence>
<evidence type="ECO:0000313" key="2">
    <source>
        <dbReference type="Proteomes" id="UP000005336"/>
    </source>
</evidence>
<accession>G4CMI0</accession>
<dbReference type="HOGENOM" id="CLU_3055058_0_0_4"/>
<dbReference type="EMBL" id="AGAZ01000010">
    <property type="protein sequence ID" value="EGZ51089.1"/>
    <property type="molecule type" value="Genomic_DNA"/>
</dbReference>
<organism evidence="1 2">
    <name type="scientific">Neisseria wadsworthii 9715</name>
    <dbReference type="NCBI Taxonomy" id="1030841"/>
    <lineage>
        <taxon>Bacteria</taxon>
        <taxon>Pseudomonadati</taxon>
        <taxon>Pseudomonadota</taxon>
        <taxon>Betaproteobacteria</taxon>
        <taxon>Neisseriales</taxon>
        <taxon>Neisseriaceae</taxon>
        <taxon>Neisseria</taxon>
    </lineage>
</organism>
<dbReference type="AlphaFoldDB" id="G4CMI0"/>